<dbReference type="Proteomes" id="UP001159363">
    <property type="component" value="Chromosome 3"/>
</dbReference>
<reference evidence="2 3" key="1">
    <citation type="submission" date="2023-02" db="EMBL/GenBank/DDBJ databases">
        <title>LHISI_Scaffold_Assembly.</title>
        <authorList>
            <person name="Stuart O.P."/>
            <person name="Cleave R."/>
            <person name="Magrath M.J.L."/>
            <person name="Mikheyev A.S."/>
        </authorList>
    </citation>
    <scope>NUCLEOTIDE SEQUENCE [LARGE SCALE GENOMIC DNA]</scope>
    <source>
        <strain evidence="2">Daus_M_001</strain>
        <tissue evidence="2">Leg muscle</tissue>
    </source>
</reference>
<dbReference type="EMBL" id="JARBHB010000003">
    <property type="protein sequence ID" value="KAJ8888049.1"/>
    <property type="molecule type" value="Genomic_DNA"/>
</dbReference>
<keyword evidence="3" id="KW-1185">Reference proteome</keyword>
<sequence>MLSQVRSMKRDFNAILVTPAALQYPGTKIGFLAFCELSKCLVKCHMVQHCQLELQYGERMMPGSNPRWNMESRDVRLRRVDDVASTAFREVCPRQVGDTGGWFLQPSVAARQRRPGSEIAFPSFILAPPPHPPPLDDLITSPPSCPRLWRGRQLYDLLQTERDGAVVSSLDSYSGEPGFDSRSGHPECWDGSLAKTMADSSPIPPPRATCAVSNDLAVNDTSIPTTYNGEGVQSVCSTYLPEFDLRLYNSRRLEIVFRSRRGVGRGGGGGSLDREKPITTCPPLDACPARASSKLCSRDRPAVGPCWRQLANCARSPDRRQTVIRESGDLEDANHIKTFPAVSGSNCEQTLPHPTSPATIPLEKTPL</sequence>
<evidence type="ECO:0000313" key="2">
    <source>
        <dbReference type="EMBL" id="KAJ8888049.1"/>
    </source>
</evidence>
<organism evidence="2 3">
    <name type="scientific">Dryococelus australis</name>
    <dbReference type="NCBI Taxonomy" id="614101"/>
    <lineage>
        <taxon>Eukaryota</taxon>
        <taxon>Metazoa</taxon>
        <taxon>Ecdysozoa</taxon>
        <taxon>Arthropoda</taxon>
        <taxon>Hexapoda</taxon>
        <taxon>Insecta</taxon>
        <taxon>Pterygota</taxon>
        <taxon>Neoptera</taxon>
        <taxon>Polyneoptera</taxon>
        <taxon>Phasmatodea</taxon>
        <taxon>Verophasmatodea</taxon>
        <taxon>Anareolatae</taxon>
        <taxon>Phasmatidae</taxon>
        <taxon>Eurycanthinae</taxon>
        <taxon>Dryococelus</taxon>
    </lineage>
</organism>
<protein>
    <submittedName>
        <fullName evidence="2">Uncharacterized protein</fullName>
    </submittedName>
</protein>
<accession>A0ABQ9HUJ1</accession>
<evidence type="ECO:0000256" key="1">
    <source>
        <dbReference type="SAM" id="MobiDB-lite"/>
    </source>
</evidence>
<feature type="region of interest" description="Disordered" evidence="1">
    <location>
        <begin position="342"/>
        <end position="367"/>
    </location>
</feature>
<name>A0ABQ9HUJ1_9NEOP</name>
<evidence type="ECO:0000313" key="3">
    <source>
        <dbReference type="Proteomes" id="UP001159363"/>
    </source>
</evidence>
<proteinExistence type="predicted"/>
<gene>
    <name evidence="2" type="ORF">PR048_007535</name>
</gene>
<feature type="compositionally biased region" description="Polar residues" evidence="1">
    <location>
        <begin position="343"/>
        <end position="358"/>
    </location>
</feature>
<comment type="caution">
    <text evidence="2">The sequence shown here is derived from an EMBL/GenBank/DDBJ whole genome shotgun (WGS) entry which is preliminary data.</text>
</comment>